<protein>
    <submittedName>
        <fullName evidence="2">Uncharacterized protein</fullName>
    </submittedName>
</protein>
<dbReference type="OrthoDB" id="978892at2"/>
<reference evidence="3" key="1">
    <citation type="submission" date="2016-10" db="EMBL/GenBank/DDBJ databases">
        <authorList>
            <person name="Varghese N."/>
            <person name="Submissions S."/>
        </authorList>
    </citation>
    <scope>NUCLEOTIDE SEQUENCE [LARGE SCALE GENOMIC DNA]</scope>
    <source>
        <strain evidence="3">CGMCC 1.8975</strain>
    </source>
</reference>
<dbReference type="Proteomes" id="UP000199249">
    <property type="component" value="Unassembled WGS sequence"/>
</dbReference>
<dbReference type="STRING" id="651662.SAMN04488069_102128"/>
<evidence type="ECO:0000313" key="2">
    <source>
        <dbReference type="EMBL" id="SDX58105.1"/>
    </source>
</evidence>
<proteinExistence type="predicted"/>
<evidence type="ECO:0000313" key="3">
    <source>
        <dbReference type="Proteomes" id="UP000199249"/>
    </source>
</evidence>
<organism evidence="2 3">
    <name type="scientific">Hymenobacter psychrophilus</name>
    <dbReference type="NCBI Taxonomy" id="651662"/>
    <lineage>
        <taxon>Bacteria</taxon>
        <taxon>Pseudomonadati</taxon>
        <taxon>Bacteroidota</taxon>
        <taxon>Cytophagia</taxon>
        <taxon>Cytophagales</taxon>
        <taxon>Hymenobacteraceae</taxon>
        <taxon>Hymenobacter</taxon>
    </lineage>
</organism>
<keyword evidence="3" id="KW-1185">Reference proteome</keyword>
<feature type="signal peptide" evidence="1">
    <location>
        <begin position="1"/>
        <end position="30"/>
    </location>
</feature>
<name>A0A1H3CVE1_9BACT</name>
<keyword evidence="1" id="KW-0732">Signal</keyword>
<dbReference type="EMBL" id="FNOV01000002">
    <property type="protein sequence ID" value="SDX58105.1"/>
    <property type="molecule type" value="Genomic_DNA"/>
</dbReference>
<evidence type="ECO:0000256" key="1">
    <source>
        <dbReference type="SAM" id="SignalP"/>
    </source>
</evidence>
<dbReference type="RefSeq" id="WP_092737829.1">
    <property type="nucleotide sequence ID" value="NZ_FNOV01000002.1"/>
</dbReference>
<gene>
    <name evidence="2" type="ORF">SAMN04488069_102128</name>
</gene>
<sequence length="226" mass="22809">MLTSFSGSRPRAATLALAALLLAGCQGTTSEPGTSAPAFVAADGLPAGSPGQAPVARQPGVAAPVAGAPVPDSLHLVSPGRAGRLRPGLSEKELRALVPAGQLRPGPGEAGQQVLGLLDASRPEAPATRLFFAPLAGSGLVLKRIFITDPQYRTAEGIGVGSPFGAARQNLGFTRLRDTPFGLAAVSGQVRLAWLIDPNSLPAGANQHLAPAAIPTAARITGIVLY</sequence>
<dbReference type="AlphaFoldDB" id="A0A1H3CVE1"/>
<accession>A0A1H3CVE1</accession>
<feature type="chain" id="PRO_5011621703" evidence="1">
    <location>
        <begin position="31"/>
        <end position="226"/>
    </location>
</feature>